<dbReference type="AlphaFoldDB" id="A0A5C3DZF2"/>
<proteinExistence type="predicted"/>
<feature type="compositionally biased region" description="Low complexity" evidence="1">
    <location>
        <begin position="277"/>
        <end position="299"/>
    </location>
</feature>
<name>A0A5C3DZF2_9BASI</name>
<evidence type="ECO:0000313" key="3">
    <source>
        <dbReference type="Proteomes" id="UP000324022"/>
    </source>
</evidence>
<feature type="region of interest" description="Disordered" evidence="1">
    <location>
        <begin position="252"/>
        <end position="325"/>
    </location>
</feature>
<reference evidence="2 3" key="1">
    <citation type="submission" date="2018-03" db="EMBL/GenBank/DDBJ databases">
        <authorList>
            <person name="Guldener U."/>
        </authorList>
    </citation>
    <scope>NUCLEOTIDE SEQUENCE [LARGE SCALE GENOMIC DNA]</scope>
    <source>
        <strain evidence="2 3">NBRC100155</strain>
    </source>
</reference>
<organism evidence="2 3">
    <name type="scientific">Ustilago trichophora</name>
    <dbReference type="NCBI Taxonomy" id="86804"/>
    <lineage>
        <taxon>Eukaryota</taxon>
        <taxon>Fungi</taxon>
        <taxon>Dikarya</taxon>
        <taxon>Basidiomycota</taxon>
        <taxon>Ustilaginomycotina</taxon>
        <taxon>Ustilaginomycetes</taxon>
        <taxon>Ustilaginales</taxon>
        <taxon>Ustilaginaceae</taxon>
        <taxon>Ustilago</taxon>
    </lineage>
</organism>
<evidence type="ECO:0000313" key="2">
    <source>
        <dbReference type="EMBL" id="SPO22687.1"/>
    </source>
</evidence>
<evidence type="ECO:0000256" key="1">
    <source>
        <dbReference type="SAM" id="MobiDB-lite"/>
    </source>
</evidence>
<feature type="region of interest" description="Disordered" evidence="1">
    <location>
        <begin position="189"/>
        <end position="234"/>
    </location>
</feature>
<gene>
    <name evidence="2" type="ORF">UTRI_01365</name>
</gene>
<feature type="region of interest" description="Disordered" evidence="1">
    <location>
        <begin position="142"/>
        <end position="176"/>
    </location>
</feature>
<sequence>MKGITGDNVQGLVSKGCEETSLIVAHGLRHLTSAKLQGPGSLSLAGKHKLENLPIVQEARIAKEEAHAKYKDAVSSGNQDAALVERLWQGYLSAHSRLSHVRANLRRKELNELALQAEEQNNISALLGKGPAAAAQALVRHLQPESRANQSASTTAHQEPGRINDATVGDLPVALSNNGHDGCDGCDGRDTNDANAGQTGGEPPLFLGGYDGSNDDGKSEDNDTPEEQSWMQEFVNTKVSQRCSTLLEEMVESLQEHSNDTDADASWLPPPQPLEVTTSLPPEGPLPSSTSSSPLHTSGPLPPAGPSTSSQQHSPGRPFPSPPDLRQHLYALHMQFAALIPLPVPDYVVLKRPSRYEDISTLYEALSSSNVGTRNGAAELLHTKKCVRRPAIEMYEQACIEVASGKACPYSRCVSKGTEFPAKAAAIHEHLYNHRKSTMATLTCTEERKVKTFECPLVSADANASPCRWTLQASEGVIDAQTVS</sequence>
<dbReference type="Proteomes" id="UP000324022">
    <property type="component" value="Unassembled WGS sequence"/>
</dbReference>
<keyword evidence="3" id="KW-1185">Reference proteome</keyword>
<feature type="compositionally biased region" description="Polar residues" evidence="1">
    <location>
        <begin position="146"/>
        <end position="157"/>
    </location>
</feature>
<dbReference type="OrthoDB" id="10668156at2759"/>
<protein>
    <submittedName>
        <fullName evidence="2">Uncharacterized protein</fullName>
    </submittedName>
</protein>
<dbReference type="EMBL" id="OOIN01000004">
    <property type="protein sequence ID" value="SPO22687.1"/>
    <property type="molecule type" value="Genomic_DNA"/>
</dbReference>
<accession>A0A5C3DZF2</accession>